<organism evidence="1 2">
    <name type="scientific">Spodoptera exigua</name>
    <name type="common">Beet armyworm</name>
    <name type="synonym">Noctua fulgens</name>
    <dbReference type="NCBI Taxonomy" id="7107"/>
    <lineage>
        <taxon>Eukaryota</taxon>
        <taxon>Metazoa</taxon>
        <taxon>Ecdysozoa</taxon>
        <taxon>Arthropoda</taxon>
        <taxon>Hexapoda</taxon>
        <taxon>Insecta</taxon>
        <taxon>Pterygota</taxon>
        <taxon>Neoptera</taxon>
        <taxon>Endopterygota</taxon>
        <taxon>Lepidoptera</taxon>
        <taxon>Glossata</taxon>
        <taxon>Ditrysia</taxon>
        <taxon>Noctuoidea</taxon>
        <taxon>Noctuidae</taxon>
        <taxon>Amphipyrinae</taxon>
        <taxon>Spodoptera</taxon>
    </lineage>
</organism>
<protein>
    <recommendedName>
        <fullName evidence="3">HTH CENPB-type domain-containing protein</fullName>
    </recommendedName>
</protein>
<gene>
    <name evidence="1" type="ORF">HF086_001156</name>
</gene>
<evidence type="ECO:0008006" key="3">
    <source>
        <dbReference type="Google" id="ProtNLM"/>
    </source>
</evidence>
<name>A0A922S8U1_SPOEX</name>
<dbReference type="Proteomes" id="UP000814243">
    <property type="component" value="Unassembled WGS sequence"/>
</dbReference>
<proteinExistence type="predicted"/>
<comment type="caution">
    <text evidence="1">The sequence shown here is derived from an EMBL/GenBank/DDBJ whole genome shotgun (WGS) entry which is preliminary data.</text>
</comment>
<evidence type="ECO:0000313" key="1">
    <source>
        <dbReference type="EMBL" id="KAH9628549.1"/>
    </source>
</evidence>
<dbReference type="EMBL" id="JACEFF010000907">
    <property type="protein sequence ID" value="KAH9628549.1"/>
    <property type="molecule type" value="Genomic_DNA"/>
</dbReference>
<dbReference type="AlphaFoldDB" id="A0A922S8U1"/>
<accession>A0A922S8U1</accession>
<reference evidence="1" key="1">
    <citation type="journal article" date="2021" name="G3 (Bethesda)">
        <title>Genome and transcriptome analysis of the beet armyworm Spodoptera exigua reveals targets for pest control. .</title>
        <authorList>
            <person name="Simon S."/>
            <person name="Breeschoten T."/>
            <person name="Jansen H.J."/>
            <person name="Dirks R.P."/>
            <person name="Schranz M.E."/>
            <person name="Ros V.I.D."/>
        </authorList>
    </citation>
    <scope>NUCLEOTIDE SEQUENCE</scope>
    <source>
        <strain evidence="1">TB_SE_WUR_2020</strain>
    </source>
</reference>
<evidence type="ECO:0000313" key="2">
    <source>
        <dbReference type="Proteomes" id="UP000814243"/>
    </source>
</evidence>
<sequence>MPRNRREERKVDAHTHEQTCEALKAIKDGKLTTLTPNYSVNQVFSEDQELILKQYYIKCANLLYGLSVKDCRQVAYEMAKINGIKMPKTWIDNQLAGVDWLRGFRQRHQDLTWRKPEACSLARASAFNRETVNHFYNNLEEVIKRHPAFSDGTRIYNLDETGTTTVQKTQRVIATKGRRNLWKVTSSEKGTLVTTCNIISAGVRQFRQSLFSQEKIRTLAWLLVHHLVH</sequence>